<comment type="caution">
    <text evidence="1">The sequence shown here is derived from an EMBL/GenBank/DDBJ whole genome shotgun (WGS) entry which is preliminary data.</text>
</comment>
<dbReference type="GO" id="GO:0032259">
    <property type="term" value="P:methylation"/>
    <property type="evidence" value="ECO:0007669"/>
    <property type="project" value="UniProtKB-KW"/>
</dbReference>
<evidence type="ECO:0000313" key="1">
    <source>
        <dbReference type="EMBL" id="RFC68306.1"/>
    </source>
</evidence>
<dbReference type="EMBL" id="QURN01000005">
    <property type="protein sequence ID" value="RFC68306.1"/>
    <property type="molecule type" value="Genomic_DNA"/>
</dbReference>
<name>A0A371XGG9_9HYPH</name>
<keyword evidence="2" id="KW-1185">Reference proteome</keyword>
<dbReference type="GO" id="GO:0008168">
    <property type="term" value="F:methyltransferase activity"/>
    <property type="evidence" value="ECO:0007669"/>
    <property type="project" value="UniProtKB-KW"/>
</dbReference>
<dbReference type="Proteomes" id="UP000262379">
    <property type="component" value="Unassembled WGS sequence"/>
</dbReference>
<evidence type="ECO:0000313" key="2">
    <source>
        <dbReference type="Proteomes" id="UP000262379"/>
    </source>
</evidence>
<dbReference type="PANTHER" id="PTHR43861">
    <property type="entry name" value="TRANS-ACONITATE 2-METHYLTRANSFERASE-RELATED"/>
    <property type="match status" value="1"/>
</dbReference>
<sequence>MHWLRCDDCGHIFTEGYYTDECCNLIFSKANEHQTIGHDFERKRYIASKMVDKVLPYASSGTWLDVGFGDGALLLTAHEYGFDPVGIDLREENVQALANLGVRSFCGDIAELKLDEPCSVISMADVLEHIPYPAEALKAANRLLDQDGILLISTPNIDSFAWRILDGQKANPYWGELEHYHSFGRVRLYELLKHCGFTPVRYGISARYRLGMEVLAQKHRD</sequence>
<dbReference type="InterPro" id="IPR029063">
    <property type="entry name" value="SAM-dependent_MTases_sf"/>
</dbReference>
<protein>
    <submittedName>
        <fullName evidence="1">Class I SAM-dependent methyltransferase</fullName>
    </submittedName>
</protein>
<dbReference type="SUPFAM" id="SSF53335">
    <property type="entry name" value="S-adenosyl-L-methionine-dependent methyltransferases"/>
    <property type="match status" value="1"/>
</dbReference>
<organism evidence="1 2">
    <name type="scientific">Mesorhizobium denitrificans</name>
    <dbReference type="NCBI Taxonomy" id="2294114"/>
    <lineage>
        <taxon>Bacteria</taxon>
        <taxon>Pseudomonadati</taxon>
        <taxon>Pseudomonadota</taxon>
        <taxon>Alphaproteobacteria</taxon>
        <taxon>Hyphomicrobiales</taxon>
        <taxon>Phyllobacteriaceae</taxon>
        <taxon>Mesorhizobium</taxon>
    </lineage>
</organism>
<dbReference type="Gene3D" id="3.40.50.150">
    <property type="entry name" value="Vaccinia Virus protein VP39"/>
    <property type="match status" value="1"/>
</dbReference>
<keyword evidence="1" id="KW-0808">Transferase</keyword>
<dbReference type="Pfam" id="PF13489">
    <property type="entry name" value="Methyltransf_23"/>
    <property type="match status" value="1"/>
</dbReference>
<proteinExistence type="predicted"/>
<reference evidence="2" key="1">
    <citation type="submission" date="2018-08" db="EMBL/GenBank/DDBJ databases">
        <authorList>
            <person name="Im W.T."/>
        </authorList>
    </citation>
    <scope>NUCLEOTIDE SEQUENCE [LARGE SCALE GENOMIC DNA]</scope>
    <source>
        <strain evidence="2">LA-28</strain>
    </source>
</reference>
<keyword evidence="1" id="KW-0489">Methyltransferase</keyword>
<accession>A0A371XGG9</accession>
<gene>
    <name evidence="1" type="ORF">DY251_07160</name>
</gene>
<dbReference type="CDD" id="cd02440">
    <property type="entry name" value="AdoMet_MTases"/>
    <property type="match status" value="1"/>
</dbReference>
<dbReference type="AlphaFoldDB" id="A0A371XGG9"/>